<dbReference type="Proteomes" id="UP001230051">
    <property type="component" value="Unassembled WGS sequence"/>
</dbReference>
<dbReference type="Gene3D" id="1.20.1280.50">
    <property type="match status" value="1"/>
</dbReference>
<dbReference type="AlphaFoldDB" id="A0AAD8D4X9"/>
<name>A0AAD8D4X9_ACIOX</name>
<gene>
    <name evidence="2" type="primary">Fbxo36</name>
    <name evidence="2" type="ORF">AOXY_G17479</name>
</gene>
<feature type="domain" description="F-box" evidence="1">
    <location>
        <begin position="91"/>
        <end position="137"/>
    </location>
</feature>
<accession>A0AAD8D4X9</accession>
<reference evidence="2" key="1">
    <citation type="submission" date="2022-02" db="EMBL/GenBank/DDBJ databases">
        <title>Atlantic sturgeon de novo genome assembly.</title>
        <authorList>
            <person name="Stock M."/>
            <person name="Klopp C."/>
            <person name="Guiguen Y."/>
            <person name="Cabau C."/>
            <person name="Parinello H."/>
            <person name="Santidrian Yebra-Pimentel E."/>
            <person name="Kuhl H."/>
            <person name="Dirks R.P."/>
            <person name="Guessner J."/>
            <person name="Wuertz S."/>
            <person name="Du K."/>
            <person name="Schartl M."/>
        </authorList>
    </citation>
    <scope>NUCLEOTIDE SEQUENCE</scope>
    <source>
        <strain evidence="2">STURGEONOMICS-FGT-2020</strain>
        <tissue evidence="2">Whole blood</tissue>
    </source>
</reference>
<evidence type="ECO:0000313" key="2">
    <source>
        <dbReference type="EMBL" id="KAK1162590.1"/>
    </source>
</evidence>
<proteinExistence type="predicted"/>
<evidence type="ECO:0000313" key="3">
    <source>
        <dbReference type="Proteomes" id="UP001230051"/>
    </source>
</evidence>
<dbReference type="Pfam" id="PF12937">
    <property type="entry name" value="F-box-like"/>
    <property type="match status" value="1"/>
</dbReference>
<dbReference type="InterPro" id="IPR036047">
    <property type="entry name" value="F-box-like_dom_sf"/>
</dbReference>
<organism evidence="2 3">
    <name type="scientific">Acipenser oxyrinchus oxyrinchus</name>
    <dbReference type="NCBI Taxonomy" id="40147"/>
    <lineage>
        <taxon>Eukaryota</taxon>
        <taxon>Metazoa</taxon>
        <taxon>Chordata</taxon>
        <taxon>Craniata</taxon>
        <taxon>Vertebrata</taxon>
        <taxon>Euteleostomi</taxon>
        <taxon>Actinopterygii</taxon>
        <taxon>Chondrostei</taxon>
        <taxon>Acipenseriformes</taxon>
        <taxon>Acipenseridae</taxon>
        <taxon>Acipenser</taxon>
    </lineage>
</organism>
<dbReference type="InterPro" id="IPR001810">
    <property type="entry name" value="F-box_dom"/>
</dbReference>
<protein>
    <submittedName>
        <fullName evidence="2">F-box only protein 36-like</fullName>
    </submittedName>
</protein>
<keyword evidence="3" id="KW-1185">Reference proteome</keyword>
<comment type="caution">
    <text evidence="2">The sequence shown here is derived from an EMBL/GenBank/DDBJ whole genome shotgun (WGS) entry which is preliminary data.</text>
</comment>
<dbReference type="EMBL" id="JAGXEW010000016">
    <property type="protein sequence ID" value="KAK1162590.1"/>
    <property type="molecule type" value="Genomic_DNA"/>
</dbReference>
<dbReference type="SUPFAM" id="SSF81383">
    <property type="entry name" value="F-box domain"/>
    <property type="match status" value="1"/>
</dbReference>
<dbReference type="PROSITE" id="PS50181">
    <property type="entry name" value="FBOX"/>
    <property type="match status" value="1"/>
</dbReference>
<sequence>MASLIGETVFECNGQAPAPSKDFYQLVITKKEVIWRFWKISLRSEFRNTNPGELRETHKEYLDDSSLQAQIATVFGANIVSYTLNLCRGNFDYLERLPDALLLYLILYLDLEDVAQLSQTSRRFEKLCSSDALWERIVENSCDTITPEMTALSKEVGWKQIFFTNKLQLQMQIRRRRQTSENLVV</sequence>
<dbReference type="SMART" id="SM00256">
    <property type="entry name" value="FBOX"/>
    <property type="match status" value="1"/>
</dbReference>
<evidence type="ECO:0000259" key="1">
    <source>
        <dbReference type="PROSITE" id="PS50181"/>
    </source>
</evidence>